<sequence length="322" mass="35954">MDLWNSESLDLDLDSFQGDELMEALKPFIKSASPTFSSNNNQTFPSNNNQNFPFIPSYPTPTPTPTPTPNTPSISYNHFDNSSPYIYPMAQPTYSMDPAQILNGPNIGLNHLNPTQITQIQAQINLTDQWAQQKAQFTAHDYLGPKPVTMKQSGPSQKPNKLYRGVRQRHWGKWVAEIRLPKSRTRLWLGTFDTAEEAALAYDTAAYKLRGDMARLNFPQFNQNGTHVIGDHKPLHASVEAKLQTICQALAQGKSVDFRKSRGAKKKVDIALTESNGSGSGGSSPNSDLTFPDFTEEESTWDSCSDSFMQKYPSKEIDWSAL</sequence>
<evidence type="ECO:0000313" key="12">
    <source>
        <dbReference type="EMBL" id="GAA0161795.1"/>
    </source>
</evidence>
<name>A0AAV3QGM5_LITER</name>
<dbReference type="GO" id="GO:0009873">
    <property type="term" value="P:ethylene-activated signaling pathway"/>
    <property type="evidence" value="ECO:0007669"/>
    <property type="project" value="UniProtKB-KW"/>
</dbReference>
<gene>
    <name evidence="12" type="ORF">LIER_18030</name>
</gene>
<dbReference type="SMART" id="SM00380">
    <property type="entry name" value="AP2"/>
    <property type="match status" value="1"/>
</dbReference>
<evidence type="ECO:0000256" key="4">
    <source>
        <dbReference type="ARBA" id="ARBA00023015"/>
    </source>
</evidence>
<comment type="similarity">
    <text evidence="9">Belongs to the AP2/ERF transcription factor family. ERF subfamily.</text>
</comment>
<keyword evidence="8" id="KW-0539">Nucleus</keyword>
<dbReference type="GO" id="GO:0003700">
    <property type="term" value="F:DNA-binding transcription factor activity"/>
    <property type="evidence" value="ECO:0007669"/>
    <property type="project" value="InterPro"/>
</dbReference>
<evidence type="ECO:0000256" key="1">
    <source>
        <dbReference type="ARBA" id="ARBA00004123"/>
    </source>
</evidence>
<proteinExistence type="inferred from homology"/>
<accession>A0AAV3QGM5</accession>
<dbReference type="InterPro" id="IPR036955">
    <property type="entry name" value="AP2/ERF_dom_sf"/>
</dbReference>
<reference evidence="12 13" key="1">
    <citation type="submission" date="2024-01" db="EMBL/GenBank/DDBJ databases">
        <title>The complete chloroplast genome sequence of Lithospermum erythrorhizon: insights into the phylogenetic relationship among Boraginaceae species and the maternal lineages of purple gromwells.</title>
        <authorList>
            <person name="Okada T."/>
            <person name="Watanabe K."/>
        </authorList>
    </citation>
    <scope>NUCLEOTIDE SEQUENCE [LARGE SCALE GENOMIC DNA]</scope>
</reference>
<evidence type="ECO:0000256" key="8">
    <source>
        <dbReference type="ARBA" id="ARBA00023242"/>
    </source>
</evidence>
<keyword evidence="13" id="KW-1185">Reference proteome</keyword>
<keyword evidence="5 12" id="KW-0238">DNA-binding</keyword>
<dbReference type="AlphaFoldDB" id="A0AAV3QGM5"/>
<evidence type="ECO:0000256" key="9">
    <source>
        <dbReference type="ARBA" id="ARBA00024343"/>
    </source>
</evidence>
<dbReference type="PANTHER" id="PTHR31657">
    <property type="entry name" value="ETHYLENE-RESPONSIVE TRANSCRIPTION FACTOR ERF061"/>
    <property type="match status" value="1"/>
</dbReference>
<comment type="subcellular location">
    <subcellularLocation>
        <location evidence="1">Nucleus</location>
    </subcellularLocation>
</comment>
<dbReference type="PROSITE" id="PS51032">
    <property type="entry name" value="AP2_ERF"/>
    <property type="match status" value="1"/>
</dbReference>
<protein>
    <submittedName>
        <fullName evidence="12">DNA-binding transcription factor</fullName>
    </submittedName>
</protein>
<dbReference type="CDD" id="cd00018">
    <property type="entry name" value="AP2"/>
    <property type="match status" value="1"/>
</dbReference>
<dbReference type="PRINTS" id="PR00367">
    <property type="entry name" value="ETHRSPELEMNT"/>
</dbReference>
<evidence type="ECO:0000256" key="6">
    <source>
        <dbReference type="ARBA" id="ARBA00023159"/>
    </source>
</evidence>
<dbReference type="PANTHER" id="PTHR31657:SF73">
    <property type="entry name" value="OS02G0752800 PROTEIN"/>
    <property type="match status" value="1"/>
</dbReference>
<keyword evidence="6" id="KW-0010">Activator</keyword>
<evidence type="ECO:0000256" key="2">
    <source>
        <dbReference type="ARBA" id="ARBA00022745"/>
    </source>
</evidence>
<keyword evidence="7" id="KW-0804">Transcription</keyword>
<keyword evidence="4" id="KW-0805">Transcription regulation</keyword>
<evidence type="ECO:0000259" key="11">
    <source>
        <dbReference type="PROSITE" id="PS51032"/>
    </source>
</evidence>
<keyword evidence="2" id="KW-0936">Ethylene signaling pathway</keyword>
<evidence type="ECO:0000256" key="10">
    <source>
        <dbReference type="SAM" id="MobiDB-lite"/>
    </source>
</evidence>
<dbReference type="GO" id="GO:0005634">
    <property type="term" value="C:nucleus"/>
    <property type="evidence" value="ECO:0007669"/>
    <property type="project" value="UniProtKB-SubCell"/>
</dbReference>
<dbReference type="EMBL" id="BAABME010004278">
    <property type="protein sequence ID" value="GAA0161795.1"/>
    <property type="molecule type" value="Genomic_DNA"/>
</dbReference>
<keyword evidence="3" id="KW-0611">Plant defense</keyword>
<dbReference type="InterPro" id="IPR051758">
    <property type="entry name" value="ERF/AP2-like"/>
</dbReference>
<dbReference type="Pfam" id="PF00847">
    <property type="entry name" value="AP2"/>
    <property type="match status" value="1"/>
</dbReference>
<evidence type="ECO:0000313" key="13">
    <source>
        <dbReference type="Proteomes" id="UP001454036"/>
    </source>
</evidence>
<dbReference type="Proteomes" id="UP001454036">
    <property type="component" value="Unassembled WGS sequence"/>
</dbReference>
<comment type="caution">
    <text evidence="12">The sequence shown here is derived from an EMBL/GenBank/DDBJ whole genome shotgun (WGS) entry which is preliminary data.</text>
</comment>
<dbReference type="FunFam" id="3.30.730.10:FF:000001">
    <property type="entry name" value="Ethylene-responsive transcription factor 2"/>
    <property type="match status" value="1"/>
</dbReference>
<evidence type="ECO:0000256" key="3">
    <source>
        <dbReference type="ARBA" id="ARBA00022821"/>
    </source>
</evidence>
<feature type="domain" description="AP2/ERF" evidence="11">
    <location>
        <begin position="162"/>
        <end position="219"/>
    </location>
</feature>
<dbReference type="SUPFAM" id="SSF54171">
    <property type="entry name" value="DNA-binding domain"/>
    <property type="match status" value="1"/>
</dbReference>
<evidence type="ECO:0000256" key="5">
    <source>
        <dbReference type="ARBA" id="ARBA00023125"/>
    </source>
</evidence>
<dbReference type="GO" id="GO:0006952">
    <property type="term" value="P:defense response"/>
    <property type="evidence" value="ECO:0007669"/>
    <property type="project" value="UniProtKB-KW"/>
</dbReference>
<dbReference type="InterPro" id="IPR001471">
    <property type="entry name" value="AP2/ERF_dom"/>
</dbReference>
<feature type="region of interest" description="Disordered" evidence="10">
    <location>
        <begin position="272"/>
        <end position="305"/>
    </location>
</feature>
<dbReference type="GO" id="GO:0000976">
    <property type="term" value="F:transcription cis-regulatory region binding"/>
    <property type="evidence" value="ECO:0007669"/>
    <property type="project" value="UniProtKB-ARBA"/>
</dbReference>
<dbReference type="Gene3D" id="3.30.730.10">
    <property type="entry name" value="AP2/ERF domain"/>
    <property type="match status" value="1"/>
</dbReference>
<dbReference type="InterPro" id="IPR016177">
    <property type="entry name" value="DNA-bd_dom_sf"/>
</dbReference>
<organism evidence="12 13">
    <name type="scientific">Lithospermum erythrorhizon</name>
    <name type="common">Purple gromwell</name>
    <name type="synonym">Lithospermum officinale var. erythrorhizon</name>
    <dbReference type="NCBI Taxonomy" id="34254"/>
    <lineage>
        <taxon>Eukaryota</taxon>
        <taxon>Viridiplantae</taxon>
        <taxon>Streptophyta</taxon>
        <taxon>Embryophyta</taxon>
        <taxon>Tracheophyta</taxon>
        <taxon>Spermatophyta</taxon>
        <taxon>Magnoliopsida</taxon>
        <taxon>eudicotyledons</taxon>
        <taxon>Gunneridae</taxon>
        <taxon>Pentapetalae</taxon>
        <taxon>asterids</taxon>
        <taxon>lamiids</taxon>
        <taxon>Boraginales</taxon>
        <taxon>Boraginaceae</taxon>
        <taxon>Boraginoideae</taxon>
        <taxon>Lithospermeae</taxon>
        <taxon>Lithospermum</taxon>
    </lineage>
</organism>
<evidence type="ECO:0000256" key="7">
    <source>
        <dbReference type="ARBA" id="ARBA00023163"/>
    </source>
</evidence>